<evidence type="ECO:0000256" key="1">
    <source>
        <dbReference type="ARBA" id="ARBA00004370"/>
    </source>
</evidence>
<dbReference type="InterPro" id="IPR027094">
    <property type="entry name" value="Mitofusin_fam"/>
</dbReference>
<reference evidence="7 8" key="1">
    <citation type="submission" date="2019-07" db="EMBL/GenBank/DDBJ databases">
        <title>Genome sequencing of 100 strains of the haloalkaliphilic chemolithoautotrophic sulfur-oxidizing bacterium Thioalkalivibrio.</title>
        <authorList>
            <person name="Muyzer G."/>
        </authorList>
    </citation>
    <scope>NUCLEOTIDE SEQUENCE [LARGE SCALE GENOMIC DNA]</scope>
    <source>
        <strain evidence="7 8">ASO4-4</strain>
    </source>
</reference>
<gene>
    <name evidence="7" type="ORF">LZ24_01459</name>
</gene>
<dbReference type="EMBL" id="VLLC01000009">
    <property type="protein sequence ID" value="TWI73048.1"/>
    <property type="molecule type" value="Genomic_DNA"/>
</dbReference>
<evidence type="ECO:0000256" key="5">
    <source>
        <dbReference type="ARBA" id="ARBA00023136"/>
    </source>
</evidence>
<keyword evidence="2" id="KW-0547">Nucleotide-binding</keyword>
<sequence>MAAILSRMENTINEEMHKVSRYHSPPDLVHYFFEFKKEFERFREFSEFPELARKVIVGFGGGFSAGKSSLLNAILGRKILPAEVDPTTTVPAFIIKGSEDAISAFNLFGKKISLSADEFVALTHDYEKEHGTPMGHILKSAHLALPEFRWENLALLDTPGYSNADDNSETESADARTARTQLNTAQFLVWLIRAEAGTIPEKDLKFLSSLRPEIPKLFILSQSDKREEEDIRDIISLIRSTLENRGIAFLDVLPFSARKKKLYPAEAITAVLDQWNTKPREVLFARNFKVLFIHFIRYLDACKLNAERSLNRLNRVLGLADDEDIRQDIEDLQQKTLLEIRQLDGEREILMGLSNTFFRELKKVGDKVGIEMPEPSEMDLLAPDGTNILELLRAYMEKEKIRPKAMEKFLIPLMQAGECGNYAFITRQEGEKFKDFLLKACA</sequence>
<dbReference type="PANTHER" id="PTHR10465">
    <property type="entry name" value="TRANSMEMBRANE GTPASE FZO1"/>
    <property type="match status" value="1"/>
</dbReference>
<keyword evidence="4" id="KW-0342">GTP-binding</keyword>
<comment type="subcellular location">
    <subcellularLocation>
        <location evidence="1">Membrane</location>
    </subcellularLocation>
</comment>
<dbReference type="InterPro" id="IPR027417">
    <property type="entry name" value="P-loop_NTPase"/>
</dbReference>
<name>A0A562RVQ6_9BACT</name>
<accession>A0A562RVQ6</accession>
<dbReference type="Gene3D" id="3.40.50.300">
    <property type="entry name" value="P-loop containing nucleotide triphosphate hydrolases"/>
    <property type="match status" value="1"/>
</dbReference>
<keyword evidence="8" id="KW-1185">Reference proteome</keyword>
<dbReference type="GO" id="GO:0016020">
    <property type="term" value="C:membrane"/>
    <property type="evidence" value="ECO:0007669"/>
    <property type="project" value="UniProtKB-SubCell"/>
</dbReference>
<organism evidence="7 8">
    <name type="scientific">Desulfobotulus alkaliphilus</name>
    <dbReference type="NCBI Taxonomy" id="622671"/>
    <lineage>
        <taxon>Bacteria</taxon>
        <taxon>Pseudomonadati</taxon>
        <taxon>Thermodesulfobacteriota</taxon>
        <taxon>Desulfobacteria</taxon>
        <taxon>Desulfobacterales</taxon>
        <taxon>Desulfobacteraceae</taxon>
        <taxon>Desulfobotulus</taxon>
    </lineage>
</organism>
<evidence type="ECO:0000313" key="7">
    <source>
        <dbReference type="EMBL" id="TWI73048.1"/>
    </source>
</evidence>
<dbReference type="AlphaFoldDB" id="A0A562RVQ6"/>
<evidence type="ECO:0000313" key="8">
    <source>
        <dbReference type="Proteomes" id="UP000318307"/>
    </source>
</evidence>
<keyword evidence="3" id="KW-0378">Hydrolase</keyword>
<keyword evidence="5" id="KW-0472">Membrane</keyword>
<dbReference type="Proteomes" id="UP000318307">
    <property type="component" value="Unassembled WGS sequence"/>
</dbReference>
<dbReference type="Pfam" id="PF00350">
    <property type="entry name" value="Dynamin_N"/>
    <property type="match status" value="1"/>
</dbReference>
<feature type="domain" description="Dynamin N-terminal" evidence="6">
    <location>
        <begin position="60"/>
        <end position="208"/>
    </location>
</feature>
<dbReference type="InterPro" id="IPR045063">
    <property type="entry name" value="Dynamin_N"/>
</dbReference>
<dbReference type="SUPFAM" id="SSF52540">
    <property type="entry name" value="P-loop containing nucleoside triphosphate hydrolases"/>
    <property type="match status" value="1"/>
</dbReference>
<dbReference type="PANTHER" id="PTHR10465:SF0">
    <property type="entry name" value="SARCALUMENIN"/>
    <property type="match status" value="1"/>
</dbReference>
<proteinExistence type="predicted"/>
<dbReference type="GO" id="GO:0003924">
    <property type="term" value="F:GTPase activity"/>
    <property type="evidence" value="ECO:0007669"/>
    <property type="project" value="InterPro"/>
</dbReference>
<evidence type="ECO:0000256" key="3">
    <source>
        <dbReference type="ARBA" id="ARBA00022801"/>
    </source>
</evidence>
<evidence type="ECO:0000259" key="6">
    <source>
        <dbReference type="Pfam" id="PF00350"/>
    </source>
</evidence>
<comment type="caution">
    <text evidence="7">The sequence shown here is derived from an EMBL/GenBank/DDBJ whole genome shotgun (WGS) entry which is preliminary data.</text>
</comment>
<dbReference type="GO" id="GO:0005525">
    <property type="term" value="F:GTP binding"/>
    <property type="evidence" value="ECO:0007669"/>
    <property type="project" value="UniProtKB-KW"/>
</dbReference>
<protein>
    <submittedName>
        <fullName evidence="7">Dynamin family protein</fullName>
    </submittedName>
</protein>
<evidence type="ECO:0000256" key="4">
    <source>
        <dbReference type="ARBA" id="ARBA00023134"/>
    </source>
</evidence>
<evidence type="ECO:0000256" key="2">
    <source>
        <dbReference type="ARBA" id="ARBA00022741"/>
    </source>
</evidence>